<sequence length="584" mass="66586">MVTLVNQGTIIGKEVSMIRTQRVLAYLGIPYAQPPVEKLRFAPPVTDPLPSWEGIRNATEYAPACLQEETAFGALDLPFIQLISEPRYEVNEDCLYLNVFTPFGGHPPPEGYATIVWIHPGNFTTGNPAMWNPYTIVYRQRVIVVTFAYRLNVMGFFTSNDGEAPGNYGIMDQNAALMWVRNNIKLFNGNSNNVCLMGYGSGAVSVGLHMINPQSRGLFAKAIVMSANIFNPSAVKYPHEDQGLIETLITNFGCYPKPTSELMVCLRSVKAEALVSYTSHIDWRPLIDYGLSNNTPFLSELPRNIFERGDFYKVPILTGYTNMEEVLAYDILNPESFPDDEINEEFVSQFLKEIINNEFSSNNSQVCNYDHVIDSVLFFYNPSTPTTNANQARKVIADFITEKNIGASTYLLANYIDKDQPTYMYRFDMKPNTQAATAIFPEWVEVPHLFDLIYVWGIPYWVPLPEQEWDIRDKRTSDIIMSFWTAFAKSSNPTENNIYPIRWDAFTRQHPAILIIDKNFTMSDITTFNYKPFQFWNDYYPKVINVASRCCNETDIASSHRLDKYYFAFSLLATTLLPSLLPLL</sequence>
<keyword evidence="6" id="KW-1185">Reference proteome</keyword>
<dbReference type="Pfam" id="PF00135">
    <property type="entry name" value="COesterase"/>
    <property type="match status" value="1"/>
</dbReference>
<dbReference type="PROSITE" id="PS00941">
    <property type="entry name" value="CARBOXYLESTERASE_B_2"/>
    <property type="match status" value="1"/>
</dbReference>
<protein>
    <recommendedName>
        <fullName evidence="4">Carboxylesterase type B domain-containing protein</fullName>
    </recommendedName>
</protein>
<dbReference type="PANTHER" id="PTHR43903">
    <property type="entry name" value="NEUROLIGIN"/>
    <property type="match status" value="1"/>
</dbReference>
<evidence type="ECO:0000313" key="6">
    <source>
        <dbReference type="Proteomes" id="UP001353858"/>
    </source>
</evidence>
<keyword evidence="2" id="KW-0732">Signal</keyword>
<name>A0AAN7SKA9_9COLE</name>
<proteinExistence type="inferred from homology"/>
<organism evidence="5 6">
    <name type="scientific">Aquatica leii</name>
    <dbReference type="NCBI Taxonomy" id="1421715"/>
    <lineage>
        <taxon>Eukaryota</taxon>
        <taxon>Metazoa</taxon>
        <taxon>Ecdysozoa</taxon>
        <taxon>Arthropoda</taxon>
        <taxon>Hexapoda</taxon>
        <taxon>Insecta</taxon>
        <taxon>Pterygota</taxon>
        <taxon>Neoptera</taxon>
        <taxon>Endopterygota</taxon>
        <taxon>Coleoptera</taxon>
        <taxon>Polyphaga</taxon>
        <taxon>Elateriformia</taxon>
        <taxon>Elateroidea</taxon>
        <taxon>Lampyridae</taxon>
        <taxon>Luciolinae</taxon>
        <taxon>Aquatica</taxon>
    </lineage>
</organism>
<dbReference type="Proteomes" id="UP001353858">
    <property type="component" value="Unassembled WGS sequence"/>
</dbReference>
<evidence type="ECO:0000313" key="5">
    <source>
        <dbReference type="EMBL" id="KAK4872038.1"/>
    </source>
</evidence>
<comment type="caution">
    <text evidence="5">The sequence shown here is derived from an EMBL/GenBank/DDBJ whole genome shotgun (WGS) entry which is preliminary data.</text>
</comment>
<evidence type="ECO:0000256" key="1">
    <source>
        <dbReference type="ARBA" id="ARBA00005964"/>
    </source>
</evidence>
<feature type="domain" description="Carboxylesterase type B" evidence="4">
    <location>
        <begin position="5"/>
        <end position="524"/>
    </location>
</feature>
<dbReference type="InterPro" id="IPR051093">
    <property type="entry name" value="Neuroligin/BSAL"/>
</dbReference>
<dbReference type="InterPro" id="IPR019819">
    <property type="entry name" value="Carboxylesterase_B_CS"/>
</dbReference>
<evidence type="ECO:0000259" key="4">
    <source>
        <dbReference type="Pfam" id="PF00135"/>
    </source>
</evidence>
<dbReference type="Gene3D" id="3.40.50.1820">
    <property type="entry name" value="alpha/beta hydrolase"/>
    <property type="match status" value="1"/>
</dbReference>
<dbReference type="EMBL" id="JARPUR010000008">
    <property type="protein sequence ID" value="KAK4872038.1"/>
    <property type="molecule type" value="Genomic_DNA"/>
</dbReference>
<keyword evidence="3" id="KW-0325">Glycoprotein</keyword>
<gene>
    <name evidence="5" type="ORF">RN001_016162</name>
</gene>
<evidence type="ECO:0000256" key="2">
    <source>
        <dbReference type="ARBA" id="ARBA00022729"/>
    </source>
</evidence>
<dbReference type="InterPro" id="IPR029058">
    <property type="entry name" value="AB_hydrolase_fold"/>
</dbReference>
<reference evidence="6" key="1">
    <citation type="submission" date="2023-01" db="EMBL/GenBank/DDBJ databases">
        <title>Key to firefly adult light organ development and bioluminescence: homeobox transcription factors regulate luciferase expression and transportation to peroxisome.</title>
        <authorList>
            <person name="Fu X."/>
        </authorList>
    </citation>
    <scope>NUCLEOTIDE SEQUENCE [LARGE SCALE GENOMIC DNA]</scope>
</reference>
<accession>A0AAN7SKA9</accession>
<dbReference type="AlphaFoldDB" id="A0AAN7SKA9"/>
<dbReference type="SUPFAM" id="SSF53474">
    <property type="entry name" value="alpha/beta-Hydrolases"/>
    <property type="match status" value="1"/>
</dbReference>
<evidence type="ECO:0000256" key="3">
    <source>
        <dbReference type="ARBA" id="ARBA00023180"/>
    </source>
</evidence>
<comment type="similarity">
    <text evidence="1">Belongs to the type-B carboxylesterase/lipase family.</text>
</comment>
<dbReference type="InterPro" id="IPR002018">
    <property type="entry name" value="CarbesteraseB"/>
</dbReference>